<sequence>MEKGGAEHQGQGQAGQREVFQWLKTLPQAPEYRPTLAEFHDPVSYIFKIEKEASRYGICKIIPPVPPQLKKTSLANLNRSLAARAPDSAPAFATRQQQIGFCPRKSRPVQRPVWQSGERYTVQEFEAKAKVFEKNYLKRVGKRAGLSALEMETLYWKASLDKPFTVEYANDMPGSAFVQMKPDRKWRETGDGVNVGETAWNMRGVSRSNLSLLRFLKEEIPGVTSPMLYIAMMFSWFAWHAEDHDMHSLNYLHLGASKTWYGVPKDAAAAFEEVVRVQGYGGEINPLVTFATLGEKTTIMSPEIFIKAGIPCCRLVQNPGEFVVTFPRAYHTGFSHGFNVGEAANFATPEWLRVAKEAAIRRASVNFPPMLSHAQLLYDLVFALCSRTSSINHGPRSSRLKDKRKSEGETVVKELFIQDVLQNNDQLYLLAQGSCVVTLPESASGFSISLQSSNRSLIDEKSSLTTGFCSQKEETSASKGVISCGFGRQKSRKSLKNNVNFSVGGNLCSVSERSKPTLNSGESYPSSHTSNRWVTDQRVFSCVACGILCFPCIAIIQPSEAAKKYIMSADHSVFHDGIIPSGTTSDGLAVTGKDNINDMNFSSRWREKSPRSSSYEFQEKNESDEVTSEIEEQPEAIGALGLLASTYANSSDSEHEQFETDSPVLADGPNFSKVSADSDFEFDDAPDHKQEHDDETNAEHSLSSSKFHIEDEHALLNTVSYQENEQGGSFVDNHHRYTYLDGPNEFPSDSITKSDSVNHIASKAKRTGYPRLYHNSSRMHIFCLEHAVEIESQLQKIGGAHMLLLCHPDYPRIEIEAKMIAEELGLYEHWNDIAFRDATKEDEECIQTVLENDKGTPRNGDWAVKLGIDLLYSVNLSRSSLYSKQMPFNSIIYNAFGRVPPGEDALTPKMGKGVGNKQKRIKLAGKWCGKVWMSNQVHPLLIPRDQEEPEEDTIINDWPESDPDDTFNVNPNYACLDEPDTVTDKFGTKRKIVVYSRSNKRAKVAEKMDPIGSPDQAGCSTQRRPVRMVRSRYMKIEGSEDTKPLDKQKQGLTQLISHDEDFEVGPRTRIRKRNPKFEEDFEAERPLRKLVYSRKASKTPSQKRPVRSNEANMKMEPASRSKSIRNEEAPRPRISPNGDALRPRKLNGEEAAYQCDMEGCTMTFNSKQELLLHKRNICPVKGCGKKFISHKYLVQHKRVHVDDRPLKCPWKGCKMAFKWAWARTEHIRVHTGVRPYICAEPGCGQTFRFVSDFSRHKRKTGHSTKKVRK</sequence>
<dbReference type="Gene3D" id="3.30.160.60">
    <property type="entry name" value="Classic Zinc Finger"/>
    <property type="match status" value="3"/>
</dbReference>
<evidence type="ECO:0000256" key="12">
    <source>
        <dbReference type="ARBA" id="ARBA00023163"/>
    </source>
</evidence>
<feature type="domain" description="JmjN" evidence="19">
    <location>
        <begin position="29"/>
        <end position="70"/>
    </location>
</feature>
<feature type="domain" description="C2H2-type" evidence="18">
    <location>
        <begin position="1176"/>
        <end position="1205"/>
    </location>
</feature>
<dbReference type="InterPro" id="IPR036236">
    <property type="entry name" value="Znf_C2H2_sf"/>
</dbReference>
<evidence type="ECO:0000256" key="13">
    <source>
        <dbReference type="ARBA" id="ARBA00023242"/>
    </source>
</evidence>
<evidence type="ECO:0008006" key="23">
    <source>
        <dbReference type="Google" id="ProtNLM"/>
    </source>
</evidence>
<dbReference type="SMART" id="SM00545">
    <property type="entry name" value="JmjN"/>
    <property type="match status" value="1"/>
</dbReference>
<comment type="catalytic activity">
    <reaction evidence="15">
        <text>N(6),N(6),N(6)-trimethyl-L-lysyl(27)-[histone H3] + 2-oxoglutarate + O2 = N(6),N(6)-dimethyl-L-lysyl(27)-[histone H3] + formaldehyde + succinate + CO2</text>
        <dbReference type="Rhea" id="RHEA:60228"/>
        <dbReference type="Rhea" id="RHEA-COMP:15535"/>
        <dbReference type="Rhea" id="RHEA-COMP:15539"/>
        <dbReference type="ChEBI" id="CHEBI:15379"/>
        <dbReference type="ChEBI" id="CHEBI:16526"/>
        <dbReference type="ChEBI" id="CHEBI:16810"/>
        <dbReference type="ChEBI" id="CHEBI:16842"/>
        <dbReference type="ChEBI" id="CHEBI:30031"/>
        <dbReference type="ChEBI" id="CHEBI:61961"/>
        <dbReference type="ChEBI" id="CHEBI:61976"/>
    </reaction>
    <physiologicalReaction direction="left-to-right" evidence="15">
        <dbReference type="Rhea" id="RHEA:60229"/>
    </physiologicalReaction>
</comment>
<evidence type="ECO:0000256" key="9">
    <source>
        <dbReference type="ARBA" id="ARBA00023002"/>
    </source>
</evidence>
<dbReference type="PROSITE" id="PS00028">
    <property type="entry name" value="ZINC_FINGER_C2H2_1"/>
    <property type="match status" value="3"/>
</dbReference>
<dbReference type="OMA" id="MRFREPS"/>
<dbReference type="Proteomes" id="UP000594263">
    <property type="component" value="Unplaced"/>
</dbReference>
<feature type="domain" description="JmjC" evidence="20">
    <location>
        <begin position="197"/>
        <end position="363"/>
    </location>
</feature>
<feature type="domain" description="C2H2-type" evidence="18">
    <location>
        <begin position="1236"/>
        <end position="1267"/>
    </location>
</feature>
<keyword evidence="12" id="KW-0804">Transcription</keyword>
<evidence type="ECO:0000256" key="14">
    <source>
        <dbReference type="ARBA" id="ARBA00050682"/>
    </source>
</evidence>
<evidence type="ECO:0000256" key="7">
    <source>
        <dbReference type="ARBA" id="ARBA00022853"/>
    </source>
</evidence>
<keyword evidence="4" id="KW-0677">Repeat</keyword>
<dbReference type="PROSITE" id="PS51183">
    <property type="entry name" value="JMJN"/>
    <property type="match status" value="1"/>
</dbReference>
<reference evidence="21" key="1">
    <citation type="submission" date="2021-01" db="UniProtKB">
        <authorList>
            <consortium name="EnsemblPlants"/>
        </authorList>
    </citation>
    <scope>IDENTIFICATION</scope>
</reference>
<evidence type="ECO:0000256" key="6">
    <source>
        <dbReference type="ARBA" id="ARBA00022833"/>
    </source>
</evidence>
<evidence type="ECO:0000259" key="20">
    <source>
        <dbReference type="PROSITE" id="PS51184"/>
    </source>
</evidence>
<organism evidence="21 22">
    <name type="scientific">Kalanchoe fedtschenkoi</name>
    <name type="common">Lavender scallops</name>
    <name type="synonym">South American air plant</name>
    <dbReference type="NCBI Taxonomy" id="63787"/>
    <lineage>
        <taxon>Eukaryota</taxon>
        <taxon>Viridiplantae</taxon>
        <taxon>Streptophyta</taxon>
        <taxon>Embryophyta</taxon>
        <taxon>Tracheophyta</taxon>
        <taxon>Spermatophyta</taxon>
        <taxon>Magnoliopsida</taxon>
        <taxon>eudicotyledons</taxon>
        <taxon>Gunneridae</taxon>
        <taxon>Pentapetalae</taxon>
        <taxon>Saxifragales</taxon>
        <taxon>Crassulaceae</taxon>
        <taxon>Kalanchoe</taxon>
    </lineage>
</organism>
<dbReference type="GO" id="GO:2000028">
    <property type="term" value="P:regulation of photoperiodism, flowering"/>
    <property type="evidence" value="ECO:0007669"/>
    <property type="project" value="UniProtKB-ARBA"/>
</dbReference>
<evidence type="ECO:0000256" key="3">
    <source>
        <dbReference type="ARBA" id="ARBA00022723"/>
    </source>
</evidence>
<evidence type="ECO:0000256" key="8">
    <source>
        <dbReference type="ARBA" id="ARBA00022964"/>
    </source>
</evidence>
<evidence type="ECO:0000256" key="1">
    <source>
        <dbReference type="ARBA" id="ARBA00004123"/>
    </source>
</evidence>
<feature type="region of interest" description="Disordered" evidence="17">
    <location>
        <begin position="650"/>
        <end position="704"/>
    </location>
</feature>
<comment type="subcellular location">
    <subcellularLocation>
        <location evidence="1">Nucleus</location>
    </subcellularLocation>
</comment>
<comment type="catalytic activity">
    <reaction evidence="14">
        <text>N(6),N(6)-dimethyl-L-lysyl(27)-[histone H3] + 2-oxoglutarate + O2 = N(6)-methyl-L-lysyl(27)-[histone H3] + formaldehyde + succinate + CO2</text>
        <dbReference type="Rhea" id="RHEA:60232"/>
        <dbReference type="Rhea" id="RHEA-COMP:15539"/>
        <dbReference type="Rhea" id="RHEA-COMP:15544"/>
        <dbReference type="ChEBI" id="CHEBI:15379"/>
        <dbReference type="ChEBI" id="CHEBI:16526"/>
        <dbReference type="ChEBI" id="CHEBI:16810"/>
        <dbReference type="ChEBI" id="CHEBI:16842"/>
        <dbReference type="ChEBI" id="CHEBI:30031"/>
        <dbReference type="ChEBI" id="CHEBI:61929"/>
        <dbReference type="ChEBI" id="CHEBI:61976"/>
    </reaction>
    <physiologicalReaction direction="left-to-right" evidence="14">
        <dbReference type="Rhea" id="RHEA:60233"/>
    </physiologicalReaction>
</comment>
<dbReference type="EnsemblPlants" id="Kaladp0091s0061.1.v1.1">
    <property type="protein sequence ID" value="Kaladp0091s0061.1.v1.1"/>
    <property type="gene ID" value="Kaladp0091s0061.v1.1"/>
</dbReference>
<name>A0A7N0UWN0_KALFE</name>
<evidence type="ECO:0000256" key="11">
    <source>
        <dbReference type="ARBA" id="ARBA00023015"/>
    </source>
</evidence>
<dbReference type="GO" id="GO:0071558">
    <property type="term" value="F:histone H3K27me2/H3K27me3 demethylase activity"/>
    <property type="evidence" value="ECO:0007669"/>
    <property type="project" value="UniProtKB-ARBA"/>
</dbReference>
<dbReference type="AlphaFoldDB" id="A0A7N0UWN0"/>
<evidence type="ECO:0000256" key="15">
    <source>
        <dbReference type="ARBA" id="ARBA00051751"/>
    </source>
</evidence>
<evidence type="ECO:0000256" key="4">
    <source>
        <dbReference type="ARBA" id="ARBA00022737"/>
    </source>
</evidence>
<dbReference type="Gene3D" id="2.60.120.650">
    <property type="entry name" value="Cupin"/>
    <property type="match status" value="1"/>
</dbReference>
<feature type="compositionally biased region" description="Basic and acidic residues" evidence="17">
    <location>
        <begin position="685"/>
        <end position="698"/>
    </location>
</feature>
<evidence type="ECO:0000256" key="2">
    <source>
        <dbReference type="ARBA" id="ARBA00009711"/>
    </source>
</evidence>
<dbReference type="SMART" id="SM00355">
    <property type="entry name" value="ZnF_C2H2"/>
    <property type="match status" value="4"/>
</dbReference>
<dbReference type="InterPro" id="IPR003347">
    <property type="entry name" value="JmjC_dom"/>
</dbReference>
<keyword evidence="8" id="KW-0223">Dioxygenase</keyword>
<dbReference type="GO" id="GO:0010628">
    <property type="term" value="P:positive regulation of gene expression"/>
    <property type="evidence" value="ECO:0007669"/>
    <property type="project" value="UniProtKB-ARBA"/>
</dbReference>
<protein>
    <recommendedName>
        <fullName evidence="23">Lysine-specific demethylase REF6</fullName>
    </recommendedName>
</protein>
<dbReference type="GO" id="GO:0000785">
    <property type="term" value="C:chromatin"/>
    <property type="evidence" value="ECO:0007669"/>
    <property type="project" value="TreeGrafter"/>
</dbReference>
<proteinExistence type="inferred from homology"/>
<comment type="similarity">
    <text evidence="2">Belongs to the JHDM3 histone demethylase family.</text>
</comment>
<feature type="region of interest" description="Disordered" evidence="17">
    <location>
        <begin position="1092"/>
        <end position="1143"/>
    </location>
</feature>
<dbReference type="GO" id="GO:0009826">
    <property type="term" value="P:unidimensional cell growth"/>
    <property type="evidence" value="ECO:0007669"/>
    <property type="project" value="UniProtKB-ARBA"/>
</dbReference>
<keyword evidence="3" id="KW-0479">Metal-binding</keyword>
<evidence type="ECO:0000256" key="17">
    <source>
        <dbReference type="SAM" id="MobiDB-lite"/>
    </source>
</evidence>
<feature type="domain" description="C2H2-type" evidence="18">
    <location>
        <begin position="1206"/>
        <end position="1235"/>
    </location>
</feature>
<dbReference type="GO" id="GO:0034647">
    <property type="term" value="F:histone H3K4me/H3K4me2/H3K4me3 demethylase activity"/>
    <property type="evidence" value="ECO:0007669"/>
    <property type="project" value="TreeGrafter"/>
</dbReference>
<keyword evidence="11" id="KW-0805">Transcription regulation</keyword>
<keyword evidence="5 16" id="KW-0863">Zinc-finger</keyword>
<dbReference type="Pfam" id="PF02375">
    <property type="entry name" value="JmjN"/>
    <property type="match status" value="1"/>
</dbReference>
<evidence type="ECO:0000256" key="16">
    <source>
        <dbReference type="PROSITE-ProRule" id="PRU00042"/>
    </source>
</evidence>
<dbReference type="GO" id="GO:0048580">
    <property type="term" value="P:regulation of post-embryonic development"/>
    <property type="evidence" value="ECO:0007669"/>
    <property type="project" value="UniProtKB-ARBA"/>
</dbReference>
<dbReference type="InterPro" id="IPR013087">
    <property type="entry name" value="Znf_C2H2_type"/>
</dbReference>
<dbReference type="InterPro" id="IPR003349">
    <property type="entry name" value="JmjN"/>
</dbReference>
<accession>A0A7N0UWN0</accession>
<dbReference type="PANTHER" id="PTHR10694">
    <property type="entry name" value="LYSINE-SPECIFIC DEMETHYLASE"/>
    <property type="match status" value="1"/>
</dbReference>
<dbReference type="SMART" id="SM00558">
    <property type="entry name" value="JmjC"/>
    <property type="match status" value="1"/>
</dbReference>
<dbReference type="PROSITE" id="PS51184">
    <property type="entry name" value="JMJC"/>
    <property type="match status" value="1"/>
</dbReference>
<dbReference type="Gramene" id="Kaladp0091s0061.1.v1.1">
    <property type="protein sequence ID" value="Kaladp0091s0061.1.v1.1"/>
    <property type="gene ID" value="Kaladp0091s0061.v1.1"/>
</dbReference>
<feature type="region of interest" description="Disordered" evidence="17">
    <location>
        <begin position="599"/>
        <end position="632"/>
    </location>
</feature>
<evidence type="ECO:0000259" key="18">
    <source>
        <dbReference type="PROSITE" id="PS50157"/>
    </source>
</evidence>
<keyword evidence="9" id="KW-0560">Oxidoreductase</keyword>
<dbReference type="SUPFAM" id="SSF57667">
    <property type="entry name" value="beta-beta-alpha zinc fingers"/>
    <property type="match status" value="2"/>
</dbReference>
<dbReference type="GO" id="GO:0008270">
    <property type="term" value="F:zinc ion binding"/>
    <property type="evidence" value="ECO:0007669"/>
    <property type="project" value="UniProtKB-KW"/>
</dbReference>
<evidence type="ECO:0000313" key="22">
    <source>
        <dbReference type="Proteomes" id="UP000594263"/>
    </source>
</evidence>
<keyword evidence="22" id="KW-1185">Reference proteome</keyword>
<dbReference type="SUPFAM" id="SSF51197">
    <property type="entry name" value="Clavaminate synthase-like"/>
    <property type="match status" value="1"/>
</dbReference>
<keyword evidence="6" id="KW-0862">Zinc</keyword>
<dbReference type="FunFam" id="3.30.160.60:FF:000763">
    <property type="entry name" value="Probable lysine-specific demethylase ELF6"/>
    <property type="match status" value="1"/>
</dbReference>
<dbReference type="GO" id="GO:0040029">
    <property type="term" value="P:epigenetic regulation of gene expression"/>
    <property type="evidence" value="ECO:0007669"/>
    <property type="project" value="UniProtKB-ARBA"/>
</dbReference>
<evidence type="ECO:0000256" key="10">
    <source>
        <dbReference type="ARBA" id="ARBA00023004"/>
    </source>
</evidence>
<evidence type="ECO:0000313" key="21">
    <source>
        <dbReference type="EnsemblPlants" id="Kaladp0091s0061.1.v1.1"/>
    </source>
</evidence>
<dbReference type="FunFam" id="2.60.120.650:FF:000023">
    <property type="entry name" value="Probable lysine-specific demethylase ELF6"/>
    <property type="match status" value="1"/>
</dbReference>
<dbReference type="PANTHER" id="PTHR10694:SF38">
    <property type="entry name" value="LYSINE-SPECIFIC DEMETHYLASE REF6"/>
    <property type="match status" value="1"/>
</dbReference>
<keyword evidence="10" id="KW-0408">Iron</keyword>
<dbReference type="GO" id="GO:0009741">
    <property type="term" value="P:response to brassinosteroid"/>
    <property type="evidence" value="ECO:0007669"/>
    <property type="project" value="UniProtKB-ARBA"/>
</dbReference>
<dbReference type="PROSITE" id="PS50157">
    <property type="entry name" value="ZINC_FINGER_C2H2_2"/>
    <property type="match status" value="3"/>
</dbReference>
<dbReference type="Pfam" id="PF02373">
    <property type="entry name" value="JmjC"/>
    <property type="match status" value="1"/>
</dbReference>
<keyword evidence="7" id="KW-0156">Chromatin regulator</keyword>
<evidence type="ECO:0000256" key="5">
    <source>
        <dbReference type="ARBA" id="ARBA00022771"/>
    </source>
</evidence>
<evidence type="ECO:0000259" key="19">
    <source>
        <dbReference type="PROSITE" id="PS51183"/>
    </source>
</evidence>
<dbReference type="GO" id="GO:0005634">
    <property type="term" value="C:nucleus"/>
    <property type="evidence" value="ECO:0007669"/>
    <property type="project" value="UniProtKB-SubCell"/>
</dbReference>
<dbReference type="FunFam" id="3.30.160.60:FF:000747">
    <property type="entry name" value="Probable lysine-specific demethylase ELF6"/>
    <property type="match status" value="1"/>
</dbReference>
<keyword evidence="13" id="KW-0539">Nucleus</keyword>